<keyword evidence="2" id="KW-1185">Reference proteome</keyword>
<name>A0A8R7PG85_TRIUA</name>
<reference evidence="1" key="2">
    <citation type="submission" date="2018-03" db="EMBL/GenBank/DDBJ databases">
        <title>The Triticum urartu genome reveals the dynamic nature of wheat genome evolution.</title>
        <authorList>
            <person name="Ling H."/>
            <person name="Ma B."/>
            <person name="Shi X."/>
            <person name="Liu H."/>
            <person name="Dong L."/>
            <person name="Sun H."/>
            <person name="Cao Y."/>
            <person name="Gao Q."/>
            <person name="Zheng S."/>
            <person name="Li Y."/>
            <person name="Yu Y."/>
            <person name="Du H."/>
            <person name="Qi M."/>
            <person name="Li Y."/>
            <person name="Yu H."/>
            <person name="Cui Y."/>
            <person name="Wang N."/>
            <person name="Chen C."/>
            <person name="Wu H."/>
            <person name="Zhao Y."/>
            <person name="Zhang J."/>
            <person name="Li Y."/>
            <person name="Zhou W."/>
            <person name="Zhang B."/>
            <person name="Hu W."/>
            <person name="Eijk M."/>
            <person name="Tang J."/>
            <person name="Witsenboer H."/>
            <person name="Zhao S."/>
            <person name="Li Z."/>
            <person name="Zhang A."/>
            <person name="Wang D."/>
            <person name="Liang C."/>
        </authorList>
    </citation>
    <scope>NUCLEOTIDE SEQUENCE [LARGE SCALE GENOMIC DNA]</scope>
    <source>
        <strain evidence="1">cv. G1812</strain>
    </source>
</reference>
<dbReference type="EnsemblPlants" id="TuG1812G0200003371.01.T01">
    <property type="protein sequence ID" value="TuG1812G0200003371.01.T01.cds392473"/>
    <property type="gene ID" value="TuG1812G0200003371.01"/>
</dbReference>
<protein>
    <submittedName>
        <fullName evidence="1">Uncharacterized protein</fullName>
    </submittedName>
</protein>
<dbReference type="Gramene" id="TuG1812G0200003371.01.T02">
    <property type="protein sequence ID" value="TuG1812G0200003371.01.T02.cds392472"/>
    <property type="gene ID" value="TuG1812G0200003371.01"/>
</dbReference>
<dbReference type="EnsemblPlants" id="TuG1812G0200003371.01.T02">
    <property type="protein sequence ID" value="TuG1812G0200003371.01.T02.cds392472"/>
    <property type="gene ID" value="TuG1812G0200003371.01"/>
</dbReference>
<evidence type="ECO:0000313" key="2">
    <source>
        <dbReference type="Proteomes" id="UP000015106"/>
    </source>
</evidence>
<dbReference type="Gramene" id="TuG1812G0200003371.01.T01">
    <property type="protein sequence ID" value="TuG1812G0200003371.01.T01.cds392473"/>
    <property type="gene ID" value="TuG1812G0200003371.01"/>
</dbReference>
<organism evidence="1 2">
    <name type="scientific">Triticum urartu</name>
    <name type="common">Red wild einkorn</name>
    <name type="synonym">Crithodium urartu</name>
    <dbReference type="NCBI Taxonomy" id="4572"/>
    <lineage>
        <taxon>Eukaryota</taxon>
        <taxon>Viridiplantae</taxon>
        <taxon>Streptophyta</taxon>
        <taxon>Embryophyta</taxon>
        <taxon>Tracheophyta</taxon>
        <taxon>Spermatophyta</taxon>
        <taxon>Magnoliopsida</taxon>
        <taxon>Liliopsida</taxon>
        <taxon>Poales</taxon>
        <taxon>Poaceae</taxon>
        <taxon>BOP clade</taxon>
        <taxon>Pooideae</taxon>
        <taxon>Triticodae</taxon>
        <taxon>Triticeae</taxon>
        <taxon>Triticinae</taxon>
        <taxon>Triticum</taxon>
    </lineage>
</organism>
<evidence type="ECO:0000313" key="1">
    <source>
        <dbReference type="EnsemblPlants" id="TuG1812G0200003371.01.T02.cds392472"/>
    </source>
</evidence>
<reference evidence="1" key="3">
    <citation type="submission" date="2022-06" db="UniProtKB">
        <authorList>
            <consortium name="EnsemblPlants"/>
        </authorList>
    </citation>
    <scope>IDENTIFICATION</scope>
</reference>
<accession>A0A8R7PG85</accession>
<proteinExistence type="predicted"/>
<sequence>MKAGDQARTNPTSSSPSHFVSSFFLSEIFLSLFFLSENCISFLDFSMEVSWNSF</sequence>
<dbReference type="AlphaFoldDB" id="A0A8R7PG85"/>
<dbReference type="Proteomes" id="UP000015106">
    <property type="component" value="Chromosome 2"/>
</dbReference>
<reference evidence="2" key="1">
    <citation type="journal article" date="2013" name="Nature">
        <title>Draft genome of the wheat A-genome progenitor Triticum urartu.</title>
        <authorList>
            <person name="Ling H.Q."/>
            <person name="Zhao S."/>
            <person name="Liu D."/>
            <person name="Wang J."/>
            <person name="Sun H."/>
            <person name="Zhang C."/>
            <person name="Fan H."/>
            <person name="Li D."/>
            <person name="Dong L."/>
            <person name="Tao Y."/>
            <person name="Gao C."/>
            <person name="Wu H."/>
            <person name="Li Y."/>
            <person name="Cui Y."/>
            <person name="Guo X."/>
            <person name="Zheng S."/>
            <person name="Wang B."/>
            <person name="Yu K."/>
            <person name="Liang Q."/>
            <person name="Yang W."/>
            <person name="Lou X."/>
            <person name="Chen J."/>
            <person name="Feng M."/>
            <person name="Jian J."/>
            <person name="Zhang X."/>
            <person name="Luo G."/>
            <person name="Jiang Y."/>
            <person name="Liu J."/>
            <person name="Wang Z."/>
            <person name="Sha Y."/>
            <person name="Zhang B."/>
            <person name="Wu H."/>
            <person name="Tang D."/>
            <person name="Shen Q."/>
            <person name="Xue P."/>
            <person name="Zou S."/>
            <person name="Wang X."/>
            <person name="Liu X."/>
            <person name="Wang F."/>
            <person name="Yang Y."/>
            <person name="An X."/>
            <person name="Dong Z."/>
            <person name="Zhang K."/>
            <person name="Zhang X."/>
            <person name="Luo M.C."/>
            <person name="Dvorak J."/>
            <person name="Tong Y."/>
            <person name="Wang J."/>
            <person name="Yang H."/>
            <person name="Li Z."/>
            <person name="Wang D."/>
            <person name="Zhang A."/>
            <person name="Wang J."/>
        </authorList>
    </citation>
    <scope>NUCLEOTIDE SEQUENCE</scope>
    <source>
        <strain evidence="2">cv. G1812</strain>
    </source>
</reference>